<dbReference type="Pfam" id="PF18478">
    <property type="entry name" value="PIN_10"/>
    <property type="match status" value="1"/>
</dbReference>
<dbReference type="EMBL" id="CADCTV010000550">
    <property type="protein sequence ID" value="CAA9341068.1"/>
    <property type="molecule type" value="Genomic_DNA"/>
</dbReference>
<protein>
    <recommendedName>
        <fullName evidence="1">VapC45 PIN like domain-containing protein</fullName>
    </recommendedName>
</protein>
<proteinExistence type="predicted"/>
<reference evidence="2" key="1">
    <citation type="submission" date="2020-02" db="EMBL/GenBank/DDBJ databases">
        <authorList>
            <person name="Meier V. D."/>
        </authorList>
    </citation>
    <scope>NUCLEOTIDE SEQUENCE</scope>
    <source>
        <strain evidence="2">AVDCRST_MAG89</strain>
    </source>
</reference>
<evidence type="ECO:0000313" key="2">
    <source>
        <dbReference type="EMBL" id="CAA9341068.1"/>
    </source>
</evidence>
<organism evidence="2">
    <name type="scientific">uncultured Gemmatimonadota bacterium</name>
    <dbReference type="NCBI Taxonomy" id="203437"/>
    <lineage>
        <taxon>Bacteria</taxon>
        <taxon>Pseudomonadati</taxon>
        <taxon>Gemmatimonadota</taxon>
        <taxon>environmental samples</taxon>
    </lineage>
</organism>
<evidence type="ECO:0000259" key="1">
    <source>
        <dbReference type="Pfam" id="PF18478"/>
    </source>
</evidence>
<name>A0A6J4LU96_9BACT</name>
<gene>
    <name evidence="2" type="ORF">AVDCRST_MAG89-2612</name>
</gene>
<sequence>MQFFADRNLGVNAFPRILREHGVVVHLHQDYFPPAADDVDWMPDVARRGWPIISPDIRIARDRLEVEAIMTSGAAVFCLSGGHCTSEEKARNFLRCLPEILAVLERTARPFIAKVYQPNRDDREDTRTRRVEVKLTIAEWERRREKGSRG</sequence>
<feature type="domain" description="VapC45 PIN like" evidence="1">
    <location>
        <begin position="1"/>
        <end position="80"/>
    </location>
</feature>
<dbReference type="AlphaFoldDB" id="A0A6J4LU96"/>
<dbReference type="InterPro" id="IPR041375">
    <property type="entry name" value="VapC45_PIN-like"/>
</dbReference>
<accession>A0A6J4LU96</accession>